<dbReference type="PANTHER" id="PTHR30543:SF21">
    <property type="entry name" value="NAD(P)H-DEPENDENT FMN REDUCTASE LOT6"/>
    <property type="match status" value="1"/>
</dbReference>
<comment type="caution">
    <text evidence="2">The sequence shown here is derived from an EMBL/GenBank/DDBJ whole genome shotgun (WGS) entry which is preliminary data.</text>
</comment>
<reference evidence="2 3" key="1">
    <citation type="submission" date="2020-06" db="EMBL/GenBank/DDBJ databases">
        <authorList>
            <person name="Kang J."/>
        </authorList>
    </citation>
    <scope>NUCLEOTIDE SEQUENCE [LARGE SCALE GENOMIC DNA]</scope>
    <source>
        <strain evidence="2 3">DCY120</strain>
    </source>
</reference>
<dbReference type="RefSeq" id="WP_176943225.1">
    <property type="nucleotide sequence ID" value="NZ_JABZEC010000008.1"/>
</dbReference>
<feature type="domain" description="NADPH-dependent FMN reductase-like" evidence="1">
    <location>
        <begin position="5"/>
        <end position="151"/>
    </location>
</feature>
<dbReference type="InterPro" id="IPR005025">
    <property type="entry name" value="FMN_Rdtase-like_dom"/>
</dbReference>
<name>A0A850R3W8_9LACO</name>
<accession>A0A850R3W8</accession>
<proteinExistence type="predicted"/>
<dbReference type="Pfam" id="PF03358">
    <property type="entry name" value="FMN_red"/>
    <property type="match status" value="1"/>
</dbReference>
<dbReference type="InterPro" id="IPR050712">
    <property type="entry name" value="NAD(P)H-dep_reductase"/>
</dbReference>
<organism evidence="2 3">
    <name type="scientific">Bombilactobacillus apium</name>
    <dbReference type="NCBI Taxonomy" id="2675299"/>
    <lineage>
        <taxon>Bacteria</taxon>
        <taxon>Bacillati</taxon>
        <taxon>Bacillota</taxon>
        <taxon>Bacilli</taxon>
        <taxon>Lactobacillales</taxon>
        <taxon>Lactobacillaceae</taxon>
        <taxon>Bombilactobacillus</taxon>
    </lineage>
</organism>
<dbReference type="GO" id="GO:0005829">
    <property type="term" value="C:cytosol"/>
    <property type="evidence" value="ECO:0007669"/>
    <property type="project" value="TreeGrafter"/>
</dbReference>
<gene>
    <name evidence="2" type="ORF">HU830_07985</name>
</gene>
<dbReference type="GO" id="GO:0010181">
    <property type="term" value="F:FMN binding"/>
    <property type="evidence" value="ECO:0007669"/>
    <property type="project" value="TreeGrafter"/>
</dbReference>
<dbReference type="InterPro" id="IPR029039">
    <property type="entry name" value="Flavoprotein-like_sf"/>
</dbReference>
<dbReference type="Proteomes" id="UP000563523">
    <property type="component" value="Unassembled WGS sequence"/>
</dbReference>
<dbReference type="AlphaFoldDB" id="A0A850R3W8"/>
<evidence type="ECO:0000259" key="1">
    <source>
        <dbReference type="Pfam" id="PF03358"/>
    </source>
</evidence>
<sequence>MTKTIGILVGSLRKQSYSKIVAQTMEKLFPESYQTKVIEIGDLPLYNQDFDDEDQAPASYQRFRGEMKTVDAVLFVTPEYNRSIPAVLKNALDIGSRPYGQSVWEHKPAAIVSLSPGTMGGFGANHHLRQALVFLDMPTLQQPEAYLSNVTQFMNPAGTEITNPKTLQFLQAITDAFVKLIERY</sequence>
<dbReference type="PANTHER" id="PTHR30543">
    <property type="entry name" value="CHROMATE REDUCTASE"/>
    <property type="match status" value="1"/>
</dbReference>
<dbReference type="EMBL" id="JABZEC010000008">
    <property type="protein sequence ID" value="NVY97060.1"/>
    <property type="molecule type" value="Genomic_DNA"/>
</dbReference>
<dbReference type="GO" id="GO:0016491">
    <property type="term" value="F:oxidoreductase activity"/>
    <property type="evidence" value="ECO:0007669"/>
    <property type="project" value="InterPro"/>
</dbReference>
<evidence type="ECO:0000313" key="2">
    <source>
        <dbReference type="EMBL" id="NVY97060.1"/>
    </source>
</evidence>
<dbReference type="Gene3D" id="3.40.50.360">
    <property type="match status" value="1"/>
</dbReference>
<protein>
    <submittedName>
        <fullName evidence="2">NAD(P)H-dependent oxidoreductase</fullName>
    </submittedName>
</protein>
<dbReference type="SUPFAM" id="SSF52218">
    <property type="entry name" value="Flavoproteins"/>
    <property type="match status" value="1"/>
</dbReference>
<keyword evidence="3" id="KW-1185">Reference proteome</keyword>
<evidence type="ECO:0000313" key="3">
    <source>
        <dbReference type="Proteomes" id="UP000563523"/>
    </source>
</evidence>